<evidence type="ECO:0000313" key="2">
    <source>
        <dbReference type="Proteomes" id="UP000248329"/>
    </source>
</evidence>
<dbReference type="Proteomes" id="UP000248329">
    <property type="component" value="Unassembled WGS sequence"/>
</dbReference>
<gene>
    <name evidence="1" type="ORF">C4B59_06975</name>
</gene>
<organism evidence="1 2">
    <name type="scientific">Candidatus Methanogaster sp</name>
    <dbReference type="NCBI Taxonomy" id="3386292"/>
    <lineage>
        <taxon>Archaea</taxon>
        <taxon>Methanobacteriati</taxon>
        <taxon>Methanobacteriota</taxon>
        <taxon>Stenosarchaea group</taxon>
        <taxon>Methanomicrobia</taxon>
        <taxon>Methanosarcinales</taxon>
        <taxon>ANME-2 cluster</taxon>
        <taxon>Candidatus Methanogasteraceae</taxon>
        <taxon>Candidatus Methanogaster</taxon>
    </lineage>
</organism>
<name>A0AC61L3E9_9EURY</name>
<accession>A0AC61L3E9</accession>
<comment type="caution">
    <text evidence="1">The sequence shown here is derived from an EMBL/GenBank/DDBJ whole genome shotgun (WGS) entry which is preliminary data.</text>
</comment>
<reference evidence="1" key="1">
    <citation type="submission" date="2018-01" db="EMBL/GenBank/DDBJ databases">
        <authorList>
            <person name="Krukenberg V."/>
        </authorList>
    </citation>
    <scope>NUCLEOTIDE SEQUENCE</scope>
    <source>
        <strain evidence="1">E20ANME2</strain>
    </source>
</reference>
<dbReference type="EMBL" id="PQXF01000010">
    <property type="protein sequence ID" value="PXF60902.1"/>
    <property type="molecule type" value="Genomic_DNA"/>
</dbReference>
<protein>
    <submittedName>
        <fullName evidence="1">Uncharacterized protein</fullName>
    </submittedName>
</protein>
<sequence>MDGITEKEMEEVRKMVGAEFPDDPALQQVHIARKIIAKEAELEGLSFLEYVKSFGKRVGAVYQRHSV</sequence>
<evidence type="ECO:0000313" key="1">
    <source>
        <dbReference type="EMBL" id="PXF60902.1"/>
    </source>
</evidence>
<proteinExistence type="predicted"/>